<name>H0UNB4_9BACT</name>
<evidence type="ECO:0000313" key="4">
    <source>
        <dbReference type="Proteomes" id="UP000005730"/>
    </source>
</evidence>
<organism evidence="3 4">
    <name type="scientific">Thermanaerovibrio velox DSM 12556</name>
    <dbReference type="NCBI Taxonomy" id="926567"/>
    <lineage>
        <taxon>Bacteria</taxon>
        <taxon>Thermotogati</taxon>
        <taxon>Synergistota</taxon>
        <taxon>Synergistia</taxon>
        <taxon>Synergistales</taxon>
        <taxon>Synergistaceae</taxon>
        <taxon>Thermanaerovibrio</taxon>
    </lineage>
</organism>
<dbReference type="Proteomes" id="UP000005730">
    <property type="component" value="Chromosome"/>
</dbReference>
<dbReference type="STRING" id="926567.TheveDRAFT_1279"/>
<dbReference type="InterPro" id="IPR011006">
    <property type="entry name" value="CheY-like_superfamily"/>
</dbReference>
<keyword evidence="3" id="KW-0238">DNA-binding</keyword>
<dbReference type="PROSITE" id="PS50110">
    <property type="entry name" value="RESPONSE_REGULATORY"/>
    <property type="match status" value="1"/>
</dbReference>
<dbReference type="SMART" id="SM00448">
    <property type="entry name" value="REC"/>
    <property type="match status" value="1"/>
</dbReference>
<keyword evidence="1" id="KW-0597">Phosphoprotein</keyword>
<dbReference type="AlphaFoldDB" id="H0UNB4"/>
<dbReference type="EMBL" id="CM001377">
    <property type="protein sequence ID" value="EHM10399.1"/>
    <property type="molecule type" value="Genomic_DNA"/>
</dbReference>
<dbReference type="eggNOG" id="COG4753">
    <property type="taxonomic scope" value="Bacteria"/>
</dbReference>
<protein>
    <submittedName>
        <fullName evidence="3">Response regulator containing CheY-like receiver domain and AraC-type DNA-binding domain</fullName>
    </submittedName>
</protein>
<dbReference type="GO" id="GO:0000160">
    <property type="term" value="P:phosphorelay signal transduction system"/>
    <property type="evidence" value="ECO:0007669"/>
    <property type="project" value="InterPro"/>
</dbReference>
<dbReference type="InterPro" id="IPR001789">
    <property type="entry name" value="Sig_transdc_resp-reg_receiver"/>
</dbReference>
<dbReference type="Gene3D" id="3.40.50.2300">
    <property type="match status" value="1"/>
</dbReference>
<proteinExistence type="predicted"/>
<dbReference type="SUPFAM" id="SSF52172">
    <property type="entry name" value="CheY-like"/>
    <property type="match status" value="1"/>
</dbReference>
<evidence type="ECO:0000259" key="2">
    <source>
        <dbReference type="PROSITE" id="PS50110"/>
    </source>
</evidence>
<gene>
    <name evidence="3" type="ORF">TheveDRAFT_1279</name>
</gene>
<dbReference type="PANTHER" id="PTHR43228">
    <property type="entry name" value="TWO-COMPONENT RESPONSE REGULATOR"/>
    <property type="match status" value="1"/>
</dbReference>
<evidence type="ECO:0000256" key="1">
    <source>
        <dbReference type="PROSITE-ProRule" id="PRU00169"/>
    </source>
</evidence>
<evidence type="ECO:0000313" key="3">
    <source>
        <dbReference type="EMBL" id="EHM10399.1"/>
    </source>
</evidence>
<accession>H0UNB4</accession>
<feature type="domain" description="Response regulatory" evidence="2">
    <location>
        <begin position="3"/>
        <end position="118"/>
    </location>
</feature>
<dbReference type="OrthoDB" id="9790669at2"/>
<reference evidence="3 4" key="1">
    <citation type="submission" date="2011-10" db="EMBL/GenBank/DDBJ databases">
        <title>The Noncontiguous Finished genome of Thermanaerovibrio velox DSM 12556.</title>
        <authorList>
            <consortium name="US DOE Joint Genome Institute (JGI-PGF)"/>
            <person name="Lucas S."/>
            <person name="Copeland A."/>
            <person name="Lapidus A."/>
            <person name="Glavina del Rio T."/>
            <person name="Dalin E."/>
            <person name="Tice H."/>
            <person name="Bruce D."/>
            <person name="Goodwin L."/>
            <person name="Pitluck S."/>
            <person name="Peters L."/>
            <person name="Mikhailova N."/>
            <person name="Teshima H."/>
            <person name="Kyrpides N."/>
            <person name="Mavromatis K."/>
            <person name="Ivanova N."/>
            <person name="Markowitz V."/>
            <person name="Cheng J.-F."/>
            <person name="Hugenholtz P."/>
            <person name="Woyke T."/>
            <person name="Wu D."/>
            <person name="Spring S."/>
            <person name="Brambilla E.-M."/>
            <person name="Klenk H.-P."/>
            <person name="Eisen J.A."/>
        </authorList>
    </citation>
    <scope>NUCLEOTIDE SEQUENCE [LARGE SCALE GENOMIC DNA]</scope>
    <source>
        <strain evidence="3 4">DSM 12556</strain>
    </source>
</reference>
<feature type="modified residue" description="4-aspartylphosphate" evidence="1">
    <location>
        <position position="53"/>
    </location>
</feature>
<dbReference type="Pfam" id="PF00072">
    <property type="entry name" value="Response_reg"/>
    <property type="match status" value="1"/>
</dbReference>
<dbReference type="GO" id="GO:0003677">
    <property type="term" value="F:DNA binding"/>
    <property type="evidence" value="ECO:0007669"/>
    <property type="project" value="UniProtKB-KW"/>
</dbReference>
<dbReference type="HOGENOM" id="CLU_000445_69_15_0"/>
<sequence>MARIMIADDAEFMRLVLRKMIEKGGHEVVGEADNGRDAVYLYTMLHPDLVTLDITMPFLSGLDAAQKIKENHTEARILMVSAMGTKDSVERAKSIGVKGFIVKPFNEEQVLKAIEEALVD</sequence>
<keyword evidence="4" id="KW-1185">Reference proteome</keyword>
<dbReference type="PANTHER" id="PTHR43228:SF1">
    <property type="entry name" value="TWO-COMPONENT RESPONSE REGULATOR ARR22"/>
    <property type="match status" value="1"/>
</dbReference>
<dbReference type="InterPro" id="IPR052048">
    <property type="entry name" value="ST_Response_Regulator"/>
</dbReference>